<evidence type="ECO:0000313" key="1">
    <source>
        <dbReference type="EMBL" id="MDP8175445.1"/>
    </source>
</evidence>
<dbReference type="InterPro" id="IPR012106">
    <property type="entry name" value="Phage_Mu_Gp1"/>
</dbReference>
<dbReference type="PIRSF" id="PIRSF016624">
    <property type="entry name" value="Mu_prophg_I"/>
    <property type="match status" value="1"/>
</dbReference>
<organism evidence="1 2">
    <name type="scientific">Phocoenobacter skyensis</name>
    <dbReference type="NCBI Taxonomy" id="97481"/>
    <lineage>
        <taxon>Bacteria</taxon>
        <taxon>Pseudomonadati</taxon>
        <taxon>Pseudomonadota</taxon>
        <taxon>Gammaproteobacteria</taxon>
        <taxon>Pasteurellales</taxon>
        <taxon>Pasteurellaceae</taxon>
        <taxon>Phocoenobacter</taxon>
    </lineage>
</organism>
<dbReference type="GO" id="GO:0008233">
    <property type="term" value="F:peptidase activity"/>
    <property type="evidence" value="ECO:0007669"/>
    <property type="project" value="UniProtKB-KW"/>
</dbReference>
<dbReference type="AlphaFoldDB" id="A0AAJ6NER7"/>
<dbReference type="Proteomes" id="UP001231736">
    <property type="component" value="Unassembled WGS sequence"/>
</dbReference>
<dbReference type="GO" id="GO:0006508">
    <property type="term" value="P:proteolysis"/>
    <property type="evidence" value="ECO:0007669"/>
    <property type="project" value="UniProtKB-KW"/>
</dbReference>
<accession>A0AAJ6NER7</accession>
<keyword evidence="1" id="KW-0378">Hydrolase</keyword>
<reference evidence="1" key="1">
    <citation type="journal article" date="2023" name="Front. Microbiol.">
        <title>Phylogeography and host specificity of Pasteurellaceae pathogenic to sea-farmed fish in the north-east Atlantic.</title>
        <authorList>
            <person name="Gulla S."/>
            <person name="Colquhoun D.J."/>
            <person name="Olsen A.B."/>
            <person name="Spilsberg B."/>
            <person name="Lagesen K."/>
            <person name="Aakesson C.P."/>
            <person name="Strom S."/>
            <person name="Manji F."/>
            <person name="Birkbeck T.H."/>
            <person name="Nilsen H.K."/>
        </authorList>
    </citation>
    <scope>NUCLEOTIDE SEQUENCE</scope>
    <source>
        <strain evidence="1">98B1</strain>
    </source>
</reference>
<sequence length="355" mass="38721">MTIKLNPIACNVELDPKVNGRIQLFPFGRFYPQDGRESGKAGWFVDDSNGYALAQQINSRRVRLMVDYEHQTLFIKQNGKGNPAAGWFVKAEYLSQKGLFVDVEWTAKAHSQIKNKEYRYISPLFFADGKGKVVEVLNAALTNRPALHNLDEALALSSLSFNQKDNSMNFKDLLIKLFALSADATDAEIQAQVTALSEKATTSKVALSTVYDELANSQQNATALSAQLAGAGTPDPAKYVALSDLQAVQAELNSFKASVQQEKCEALIQTALSDGRLLPAQKQWAEELGKTNLTALSDYLKTVTPNSVFKGTQSGGEDPNKNKPVALSAGEIAAARSLGMTPEEYAQEYKTEGDK</sequence>
<protein>
    <submittedName>
        <fullName evidence="1">Phage protease</fullName>
    </submittedName>
</protein>
<keyword evidence="1" id="KW-0645">Protease</keyword>
<gene>
    <name evidence="1" type="ORF">QJU97_08245</name>
</gene>
<name>A0AAJ6NER7_9PAST</name>
<comment type="caution">
    <text evidence="1">The sequence shown here is derived from an EMBL/GenBank/DDBJ whole genome shotgun (WGS) entry which is preliminary data.</text>
</comment>
<dbReference type="RefSeq" id="WP_306376352.1">
    <property type="nucleotide sequence ID" value="NZ_JASAYT010000026.1"/>
</dbReference>
<proteinExistence type="predicted"/>
<dbReference type="Pfam" id="PF10123">
    <property type="entry name" value="Mu-like_Pro"/>
    <property type="match status" value="1"/>
</dbReference>
<dbReference type="EMBL" id="JASAYT010000026">
    <property type="protein sequence ID" value="MDP8175445.1"/>
    <property type="molecule type" value="Genomic_DNA"/>
</dbReference>
<evidence type="ECO:0000313" key="2">
    <source>
        <dbReference type="Proteomes" id="UP001231736"/>
    </source>
</evidence>